<dbReference type="PANTHER" id="PTHR37299">
    <property type="entry name" value="TRANSCRIPTIONAL REGULATOR-RELATED"/>
    <property type="match status" value="1"/>
</dbReference>
<comment type="caution">
    <text evidence="4">The sequence shown here is derived from an EMBL/GenBank/DDBJ whole genome shotgun (WGS) entry which is preliminary data.</text>
</comment>
<name>A0A9D7S732_9BACT</name>
<feature type="domain" description="Response regulatory" evidence="2">
    <location>
        <begin position="4"/>
        <end position="116"/>
    </location>
</feature>
<dbReference type="InterPro" id="IPR007492">
    <property type="entry name" value="LytTR_DNA-bd_dom"/>
</dbReference>
<feature type="modified residue" description="4-aspartylphosphate" evidence="1">
    <location>
        <position position="55"/>
    </location>
</feature>
<dbReference type="EMBL" id="JADKFW010000004">
    <property type="protein sequence ID" value="MBK9717090.1"/>
    <property type="molecule type" value="Genomic_DNA"/>
</dbReference>
<keyword evidence="1" id="KW-0597">Phosphoprotein</keyword>
<evidence type="ECO:0000259" key="2">
    <source>
        <dbReference type="PROSITE" id="PS50110"/>
    </source>
</evidence>
<dbReference type="InterPro" id="IPR001789">
    <property type="entry name" value="Sig_transdc_resp-reg_receiver"/>
</dbReference>
<reference evidence="4 5" key="1">
    <citation type="submission" date="2020-10" db="EMBL/GenBank/DDBJ databases">
        <title>Connecting structure to function with the recovery of over 1000 high-quality activated sludge metagenome-assembled genomes encoding full-length rRNA genes using long-read sequencing.</title>
        <authorList>
            <person name="Singleton C.M."/>
            <person name="Petriglieri F."/>
            <person name="Kristensen J.M."/>
            <person name="Kirkegaard R.H."/>
            <person name="Michaelsen T.Y."/>
            <person name="Andersen M.H."/>
            <person name="Karst S.M."/>
            <person name="Dueholm M.S."/>
            <person name="Nielsen P.H."/>
            <person name="Albertsen M."/>
        </authorList>
    </citation>
    <scope>NUCLEOTIDE SEQUENCE [LARGE SCALE GENOMIC DNA]</scope>
    <source>
        <strain evidence="4">Ribe_18-Q3-R11-54_BAT3C.373</strain>
    </source>
</reference>
<dbReference type="GO" id="GO:0003677">
    <property type="term" value="F:DNA binding"/>
    <property type="evidence" value="ECO:0007669"/>
    <property type="project" value="InterPro"/>
</dbReference>
<feature type="domain" description="HTH LytTR-type" evidence="3">
    <location>
        <begin position="134"/>
        <end position="231"/>
    </location>
</feature>
<protein>
    <submittedName>
        <fullName evidence="4">Response regulator transcription factor</fullName>
    </submittedName>
</protein>
<evidence type="ECO:0000313" key="5">
    <source>
        <dbReference type="Proteomes" id="UP000808349"/>
    </source>
</evidence>
<dbReference type="Gene3D" id="2.40.50.1020">
    <property type="entry name" value="LytTr DNA-binding domain"/>
    <property type="match status" value="1"/>
</dbReference>
<dbReference type="PROSITE" id="PS50930">
    <property type="entry name" value="HTH_LYTTR"/>
    <property type="match status" value="1"/>
</dbReference>
<dbReference type="PROSITE" id="PS50110">
    <property type="entry name" value="RESPONSE_REGULATORY"/>
    <property type="match status" value="1"/>
</dbReference>
<dbReference type="InterPro" id="IPR011006">
    <property type="entry name" value="CheY-like_superfamily"/>
</dbReference>
<dbReference type="SMART" id="SM00448">
    <property type="entry name" value="REC"/>
    <property type="match status" value="1"/>
</dbReference>
<dbReference type="Gene3D" id="3.40.50.2300">
    <property type="match status" value="1"/>
</dbReference>
<gene>
    <name evidence="4" type="ORF">IPO85_06190</name>
</gene>
<accession>A0A9D7S732</accession>
<evidence type="ECO:0000313" key="4">
    <source>
        <dbReference type="EMBL" id="MBK9717090.1"/>
    </source>
</evidence>
<organism evidence="4 5">
    <name type="scientific">Candidatus Defluviibacterium haderslevense</name>
    <dbReference type="NCBI Taxonomy" id="2981993"/>
    <lineage>
        <taxon>Bacteria</taxon>
        <taxon>Pseudomonadati</taxon>
        <taxon>Bacteroidota</taxon>
        <taxon>Saprospiria</taxon>
        <taxon>Saprospirales</taxon>
        <taxon>Saprospiraceae</taxon>
        <taxon>Candidatus Defluviibacterium</taxon>
    </lineage>
</organism>
<dbReference type="Pfam" id="PF00072">
    <property type="entry name" value="Response_reg"/>
    <property type="match status" value="1"/>
</dbReference>
<dbReference type="Proteomes" id="UP000808349">
    <property type="component" value="Unassembled WGS sequence"/>
</dbReference>
<dbReference type="Pfam" id="PF04397">
    <property type="entry name" value="LytTR"/>
    <property type="match status" value="1"/>
</dbReference>
<dbReference type="PANTHER" id="PTHR37299:SF1">
    <property type="entry name" value="STAGE 0 SPORULATION PROTEIN A HOMOLOG"/>
    <property type="match status" value="1"/>
</dbReference>
<dbReference type="InterPro" id="IPR046947">
    <property type="entry name" value="LytR-like"/>
</dbReference>
<evidence type="ECO:0000256" key="1">
    <source>
        <dbReference type="PROSITE-ProRule" id="PRU00169"/>
    </source>
</evidence>
<sequence length="232" mass="26641">MGLKCLIIDDDPMICDLVKYFCTKIKEIEYCISAGTGRDGLELLSSQAIDLVFLDYNLPDMKGQGLLELKQNALPVIMVTSETDFATKSYEYHDIIDYLVKPISFDRFQKGINKALGQLDSQIKQNLKNTKEALFVKDGNKWVRIHFSSLLFLKSEENYVAFVTAEKTTLSLITLKELESKLPNHFLKVHRSYIVNLNKIEVLTTDELIINKTTIPIGQTYRKEVMEYINRT</sequence>
<dbReference type="GO" id="GO:0000156">
    <property type="term" value="F:phosphorelay response regulator activity"/>
    <property type="evidence" value="ECO:0007669"/>
    <property type="project" value="InterPro"/>
</dbReference>
<evidence type="ECO:0000259" key="3">
    <source>
        <dbReference type="PROSITE" id="PS50930"/>
    </source>
</evidence>
<proteinExistence type="predicted"/>
<dbReference type="SUPFAM" id="SSF52172">
    <property type="entry name" value="CheY-like"/>
    <property type="match status" value="1"/>
</dbReference>
<dbReference type="AlphaFoldDB" id="A0A9D7S732"/>
<dbReference type="SMART" id="SM00850">
    <property type="entry name" value="LytTR"/>
    <property type="match status" value="1"/>
</dbReference>